<proteinExistence type="predicted"/>
<gene>
    <name evidence="3" type="ORF">GHK48_05720</name>
</gene>
<reference evidence="3 4" key="1">
    <citation type="journal article" date="2013" name="Genome Biol.">
        <title>Comparative genomics of the core and accessory genomes of 48 Sinorhizobium strains comprising five genospecies.</title>
        <authorList>
            <person name="Sugawara M."/>
            <person name="Epstein B."/>
            <person name="Badgley B.D."/>
            <person name="Unno T."/>
            <person name="Xu L."/>
            <person name="Reese J."/>
            <person name="Gyaneshwar P."/>
            <person name="Denny R."/>
            <person name="Mudge J."/>
            <person name="Bharti A.K."/>
            <person name="Farmer A.D."/>
            <person name="May G.D."/>
            <person name="Woodward J.E."/>
            <person name="Medigue C."/>
            <person name="Vallenet D."/>
            <person name="Lajus A."/>
            <person name="Rouy Z."/>
            <person name="Martinez-Vaz B."/>
            <person name="Tiffin P."/>
            <person name="Young N.D."/>
            <person name="Sadowsky M.J."/>
        </authorList>
    </citation>
    <scope>NUCLEOTIDE SEQUENCE [LARGE SCALE GENOMIC DNA]</scope>
    <source>
        <strain evidence="3 4">USDA205</strain>
    </source>
</reference>
<comment type="caution">
    <text evidence="3">The sequence shown here is derived from an EMBL/GenBank/DDBJ whole genome shotgun (WGS) entry which is preliminary data.</text>
</comment>
<evidence type="ECO:0000259" key="2">
    <source>
        <dbReference type="Pfam" id="PF07811"/>
    </source>
</evidence>
<sequence length="176" mass="18881">MTRRKGFTLLRRLLRDRSGVAAIEFALLALPLFMIIFGILECAAMFFIDSALDAAVHKAARIIRTGKAAEGNMTITGFKTEVCGNLLYVLDCGEKLLVAVDTLTDSSSPGAMKALNSSGAVSITEGFEIGKGSDYVMVQAFLPWKPIVSLYSLSSSTLADGSYLMGASVLLRNEPF</sequence>
<evidence type="ECO:0000313" key="3">
    <source>
        <dbReference type="EMBL" id="MQX07826.1"/>
    </source>
</evidence>
<keyword evidence="1" id="KW-1133">Transmembrane helix</keyword>
<dbReference type="InterPro" id="IPR012495">
    <property type="entry name" value="TadE-like_dom"/>
</dbReference>
<dbReference type="EMBL" id="WISZ01000061">
    <property type="protein sequence ID" value="MQX07826.1"/>
    <property type="molecule type" value="Genomic_DNA"/>
</dbReference>
<dbReference type="Pfam" id="PF07811">
    <property type="entry name" value="TadE"/>
    <property type="match status" value="1"/>
</dbReference>
<dbReference type="AlphaFoldDB" id="A0A844A857"/>
<keyword evidence="1" id="KW-0812">Transmembrane</keyword>
<feature type="transmembrane region" description="Helical" evidence="1">
    <location>
        <begin position="21"/>
        <end position="48"/>
    </location>
</feature>
<protein>
    <submittedName>
        <fullName evidence="3">Pilus assembly protein</fullName>
    </submittedName>
</protein>
<dbReference type="Proteomes" id="UP000466694">
    <property type="component" value="Unassembled WGS sequence"/>
</dbReference>
<organism evidence="3 4">
    <name type="scientific">Rhizobium fredii</name>
    <name type="common">Sinorhizobium fredii</name>
    <dbReference type="NCBI Taxonomy" id="380"/>
    <lineage>
        <taxon>Bacteria</taxon>
        <taxon>Pseudomonadati</taxon>
        <taxon>Pseudomonadota</taxon>
        <taxon>Alphaproteobacteria</taxon>
        <taxon>Hyphomicrobiales</taxon>
        <taxon>Rhizobiaceae</taxon>
        <taxon>Sinorhizobium/Ensifer group</taxon>
        <taxon>Sinorhizobium</taxon>
    </lineage>
</organism>
<dbReference type="RefSeq" id="WP_037434907.1">
    <property type="nucleotide sequence ID" value="NZ_BJNI01000083.1"/>
</dbReference>
<keyword evidence="1" id="KW-0472">Membrane</keyword>
<feature type="domain" description="TadE-like" evidence="2">
    <location>
        <begin position="19"/>
        <end position="61"/>
    </location>
</feature>
<accession>A0A844A857</accession>
<evidence type="ECO:0000313" key="4">
    <source>
        <dbReference type="Proteomes" id="UP000466694"/>
    </source>
</evidence>
<evidence type="ECO:0000256" key="1">
    <source>
        <dbReference type="SAM" id="Phobius"/>
    </source>
</evidence>
<name>A0A844A857_RHIFR</name>